<dbReference type="InterPro" id="IPR006379">
    <property type="entry name" value="HAD-SF_hydro_IIB"/>
</dbReference>
<dbReference type="EMBL" id="BMIS01000001">
    <property type="protein sequence ID" value="GGE57556.1"/>
    <property type="molecule type" value="Genomic_DNA"/>
</dbReference>
<dbReference type="RefSeq" id="WP_188681967.1">
    <property type="nucleotide sequence ID" value="NZ_BMIS01000001.1"/>
</dbReference>
<dbReference type="AlphaFoldDB" id="A0A917AK31"/>
<proteinExistence type="predicted"/>
<dbReference type="NCBIfam" id="TIGR01484">
    <property type="entry name" value="HAD-SF-IIB"/>
    <property type="match status" value="1"/>
</dbReference>
<comment type="caution">
    <text evidence="2">The sequence shown here is derived from an EMBL/GenBank/DDBJ whole genome shotgun (WGS) entry which is preliminary data.</text>
</comment>
<evidence type="ECO:0000256" key="1">
    <source>
        <dbReference type="SAM" id="MobiDB-lite"/>
    </source>
</evidence>
<dbReference type="SFLD" id="SFLDS00003">
    <property type="entry name" value="Haloacid_Dehalogenase"/>
    <property type="match status" value="1"/>
</dbReference>
<dbReference type="Gene3D" id="3.40.50.1000">
    <property type="entry name" value="HAD superfamily/HAD-like"/>
    <property type="match status" value="1"/>
</dbReference>
<keyword evidence="3" id="KW-1185">Reference proteome</keyword>
<dbReference type="PROSITE" id="PS01229">
    <property type="entry name" value="COF_2"/>
    <property type="match status" value="1"/>
</dbReference>
<sequence length="302" mass="31620">MTSEPRVDRSYDSAHTDAGAGAPAEAVAHPGSPRLVAFDIDGTLLGSDKVPQPGTLRAFEAMRAAGTRIMLASGRPIPGLKALAARCGLGEDLIFAGLNGSVVVDQASEETLARHPVPAETAQPIIELGREHGVVVMLPHGAELVVGAEHAEHPQVKHEAAGNGLTVRGVEDIARPDIAPTKVLFCAERPELEALEQRLRAENADQIELAYSSRIYMEATAAGVDKSTAIRDFCRTHGIGAEETMAFGDNGNDVTMLRAAGVGVAMGNGILEAKEAADVVTTSNDDEGIARVLAQHFAVEIS</sequence>
<reference evidence="2" key="1">
    <citation type="journal article" date="2014" name="Int. J. Syst. Evol. Microbiol.">
        <title>Complete genome sequence of Corynebacterium casei LMG S-19264T (=DSM 44701T), isolated from a smear-ripened cheese.</title>
        <authorList>
            <consortium name="US DOE Joint Genome Institute (JGI-PGF)"/>
            <person name="Walter F."/>
            <person name="Albersmeier A."/>
            <person name="Kalinowski J."/>
            <person name="Ruckert C."/>
        </authorList>
    </citation>
    <scope>NUCLEOTIDE SEQUENCE</scope>
    <source>
        <strain evidence="2">CGMCC 1.15388</strain>
    </source>
</reference>
<dbReference type="PANTHER" id="PTHR10000:SF8">
    <property type="entry name" value="HAD SUPERFAMILY HYDROLASE-LIKE, TYPE 3"/>
    <property type="match status" value="1"/>
</dbReference>
<dbReference type="PANTHER" id="PTHR10000">
    <property type="entry name" value="PHOSPHOSERINE PHOSPHATASE"/>
    <property type="match status" value="1"/>
</dbReference>
<dbReference type="CDD" id="cd07516">
    <property type="entry name" value="HAD_Pase"/>
    <property type="match status" value="1"/>
</dbReference>
<gene>
    <name evidence="2" type="ORF">GCM10011401_00320</name>
</gene>
<dbReference type="SFLD" id="SFLDG01140">
    <property type="entry name" value="C2.B:_Phosphomannomutase_and_P"/>
    <property type="match status" value="1"/>
</dbReference>
<feature type="compositionally biased region" description="Low complexity" evidence="1">
    <location>
        <begin position="16"/>
        <end position="28"/>
    </location>
</feature>
<evidence type="ECO:0000313" key="2">
    <source>
        <dbReference type="EMBL" id="GGE57556.1"/>
    </source>
</evidence>
<accession>A0A917AK31</accession>
<dbReference type="Gene3D" id="3.30.1240.10">
    <property type="match status" value="1"/>
</dbReference>
<organism evidence="2 3">
    <name type="scientific">Nesterenkonia cremea</name>
    <dbReference type="NCBI Taxonomy" id="1882340"/>
    <lineage>
        <taxon>Bacteria</taxon>
        <taxon>Bacillati</taxon>
        <taxon>Actinomycetota</taxon>
        <taxon>Actinomycetes</taxon>
        <taxon>Micrococcales</taxon>
        <taxon>Micrococcaceae</taxon>
        <taxon>Nesterenkonia</taxon>
    </lineage>
</organism>
<dbReference type="GO" id="GO:0016791">
    <property type="term" value="F:phosphatase activity"/>
    <property type="evidence" value="ECO:0007669"/>
    <property type="project" value="UniProtKB-ARBA"/>
</dbReference>
<dbReference type="GO" id="GO:0005829">
    <property type="term" value="C:cytosol"/>
    <property type="evidence" value="ECO:0007669"/>
    <property type="project" value="TreeGrafter"/>
</dbReference>
<dbReference type="InterPro" id="IPR000150">
    <property type="entry name" value="Cof"/>
</dbReference>
<reference evidence="2" key="2">
    <citation type="submission" date="2020-09" db="EMBL/GenBank/DDBJ databases">
        <authorList>
            <person name="Sun Q."/>
            <person name="Zhou Y."/>
        </authorList>
    </citation>
    <scope>NUCLEOTIDE SEQUENCE</scope>
    <source>
        <strain evidence="2">CGMCC 1.15388</strain>
    </source>
</reference>
<dbReference type="Proteomes" id="UP000633136">
    <property type="component" value="Unassembled WGS sequence"/>
</dbReference>
<dbReference type="Pfam" id="PF08282">
    <property type="entry name" value="Hydrolase_3"/>
    <property type="match status" value="1"/>
</dbReference>
<dbReference type="SUPFAM" id="SSF56784">
    <property type="entry name" value="HAD-like"/>
    <property type="match status" value="1"/>
</dbReference>
<dbReference type="NCBIfam" id="TIGR00099">
    <property type="entry name" value="Cof-subfamily"/>
    <property type="match status" value="1"/>
</dbReference>
<feature type="compositionally biased region" description="Basic and acidic residues" evidence="1">
    <location>
        <begin position="1"/>
        <end position="15"/>
    </location>
</feature>
<dbReference type="InterPro" id="IPR036412">
    <property type="entry name" value="HAD-like_sf"/>
</dbReference>
<evidence type="ECO:0000313" key="3">
    <source>
        <dbReference type="Proteomes" id="UP000633136"/>
    </source>
</evidence>
<feature type="region of interest" description="Disordered" evidence="1">
    <location>
        <begin position="1"/>
        <end position="28"/>
    </location>
</feature>
<name>A0A917AK31_9MICC</name>
<protein>
    <submittedName>
        <fullName evidence="2">Haloacid dehalogenase</fullName>
    </submittedName>
</protein>
<dbReference type="GO" id="GO:0000287">
    <property type="term" value="F:magnesium ion binding"/>
    <property type="evidence" value="ECO:0007669"/>
    <property type="project" value="TreeGrafter"/>
</dbReference>
<dbReference type="InterPro" id="IPR023214">
    <property type="entry name" value="HAD_sf"/>
</dbReference>